<keyword evidence="2" id="KW-1185">Reference proteome</keyword>
<name>M2QT40_CERS8</name>
<dbReference type="HOGENOM" id="CLU_2596473_0_0_1"/>
<dbReference type="EMBL" id="KB445801">
    <property type="protein sequence ID" value="EMD35210.1"/>
    <property type="molecule type" value="Genomic_DNA"/>
</dbReference>
<feature type="non-terminal residue" evidence="1">
    <location>
        <position position="1"/>
    </location>
</feature>
<organism evidence="1 2">
    <name type="scientific">Ceriporiopsis subvermispora (strain B)</name>
    <name type="common">White-rot fungus</name>
    <name type="synonym">Gelatoporia subvermispora</name>
    <dbReference type="NCBI Taxonomy" id="914234"/>
    <lineage>
        <taxon>Eukaryota</taxon>
        <taxon>Fungi</taxon>
        <taxon>Dikarya</taxon>
        <taxon>Basidiomycota</taxon>
        <taxon>Agaricomycotina</taxon>
        <taxon>Agaricomycetes</taxon>
        <taxon>Polyporales</taxon>
        <taxon>Gelatoporiaceae</taxon>
        <taxon>Gelatoporia</taxon>
    </lineage>
</organism>
<dbReference type="Proteomes" id="UP000016930">
    <property type="component" value="Unassembled WGS sequence"/>
</dbReference>
<evidence type="ECO:0000313" key="2">
    <source>
        <dbReference type="Proteomes" id="UP000016930"/>
    </source>
</evidence>
<protein>
    <submittedName>
        <fullName evidence="1">Uncharacterized protein</fullName>
    </submittedName>
</protein>
<reference evidence="1 2" key="1">
    <citation type="journal article" date="2012" name="Proc. Natl. Acad. Sci. U.S.A.">
        <title>Comparative genomics of Ceriporiopsis subvermispora and Phanerochaete chrysosporium provide insight into selective ligninolysis.</title>
        <authorList>
            <person name="Fernandez-Fueyo E."/>
            <person name="Ruiz-Duenas F.J."/>
            <person name="Ferreira P."/>
            <person name="Floudas D."/>
            <person name="Hibbett D.S."/>
            <person name="Canessa P."/>
            <person name="Larrondo L.F."/>
            <person name="James T.Y."/>
            <person name="Seelenfreund D."/>
            <person name="Lobos S."/>
            <person name="Polanco R."/>
            <person name="Tello M."/>
            <person name="Honda Y."/>
            <person name="Watanabe T."/>
            <person name="Watanabe T."/>
            <person name="Ryu J.S."/>
            <person name="Kubicek C.P."/>
            <person name="Schmoll M."/>
            <person name="Gaskell J."/>
            <person name="Hammel K.E."/>
            <person name="St John F.J."/>
            <person name="Vanden Wymelenberg A."/>
            <person name="Sabat G."/>
            <person name="Splinter BonDurant S."/>
            <person name="Syed K."/>
            <person name="Yadav J.S."/>
            <person name="Doddapaneni H."/>
            <person name="Subramanian V."/>
            <person name="Lavin J.L."/>
            <person name="Oguiza J.A."/>
            <person name="Perez G."/>
            <person name="Pisabarro A.G."/>
            <person name="Ramirez L."/>
            <person name="Santoyo F."/>
            <person name="Master E."/>
            <person name="Coutinho P.M."/>
            <person name="Henrissat B."/>
            <person name="Lombard V."/>
            <person name="Magnuson J.K."/>
            <person name="Kuees U."/>
            <person name="Hori C."/>
            <person name="Igarashi K."/>
            <person name="Samejima M."/>
            <person name="Held B.W."/>
            <person name="Barry K.W."/>
            <person name="LaButti K.M."/>
            <person name="Lapidus A."/>
            <person name="Lindquist E.A."/>
            <person name="Lucas S.M."/>
            <person name="Riley R."/>
            <person name="Salamov A.A."/>
            <person name="Hoffmeister D."/>
            <person name="Schwenk D."/>
            <person name="Hadar Y."/>
            <person name="Yarden O."/>
            <person name="de Vries R.P."/>
            <person name="Wiebenga A."/>
            <person name="Stenlid J."/>
            <person name="Eastwood D."/>
            <person name="Grigoriev I.V."/>
            <person name="Berka R.M."/>
            <person name="Blanchette R.A."/>
            <person name="Kersten P."/>
            <person name="Martinez A.T."/>
            <person name="Vicuna R."/>
            <person name="Cullen D."/>
        </authorList>
    </citation>
    <scope>NUCLEOTIDE SEQUENCE [LARGE SCALE GENOMIC DNA]</scope>
    <source>
        <strain evidence="1 2">B</strain>
    </source>
</reference>
<proteinExistence type="predicted"/>
<evidence type="ECO:0000313" key="1">
    <source>
        <dbReference type="EMBL" id="EMD35210.1"/>
    </source>
</evidence>
<sequence length="80" mass="8860">MSATGKPASIKQAERALVYWMRVAIRGVNCAGLCCYCLRRPGVSRYGGRLYYEWPSLLGTRSTLVRWSCAQPGGVTDRST</sequence>
<accession>M2QT40</accession>
<gene>
    <name evidence="1" type="ORF">CERSUDRAFT_116680</name>
</gene>
<dbReference type="AlphaFoldDB" id="M2QT40"/>